<dbReference type="SMART" id="SM00364">
    <property type="entry name" value="LRR_BAC"/>
    <property type="match status" value="4"/>
</dbReference>
<accession>A0ABP8C5J5</accession>
<evidence type="ECO:0000256" key="1">
    <source>
        <dbReference type="ARBA" id="ARBA00022614"/>
    </source>
</evidence>
<dbReference type="PROSITE" id="PS51450">
    <property type="entry name" value="LRR"/>
    <property type="match status" value="1"/>
</dbReference>
<evidence type="ECO:0000259" key="4">
    <source>
        <dbReference type="PROSITE" id="PS50011"/>
    </source>
</evidence>
<dbReference type="SUPFAM" id="SSF52058">
    <property type="entry name" value="L domain-like"/>
    <property type="match status" value="1"/>
</dbReference>
<feature type="domain" description="Protein kinase" evidence="4">
    <location>
        <begin position="204"/>
        <end position="433"/>
    </location>
</feature>
<keyword evidence="1" id="KW-0433">Leucine-rich repeat</keyword>
<keyword evidence="3" id="KW-0547">Nucleotide-binding</keyword>
<dbReference type="GO" id="GO:0016301">
    <property type="term" value="F:kinase activity"/>
    <property type="evidence" value="ECO:0007669"/>
    <property type="project" value="UniProtKB-KW"/>
</dbReference>
<dbReference type="PANTHER" id="PTHR48051">
    <property type="match status" value="1"/>
</dbReference>
<dbReference type="InterPro" id="IPR003591">
    <property type="entry name" value="Leu-rich_rpt_typical-subtyp"/>
</dbReference>
<keyword evidence="3" id="KW-0067">ATP-binding</keyword>
<name>A0ABP8C5J5_9FLAO</name>
<comment type="caution">
    <text evidence="5">The sequence shown here is derived from an EMBL/GenBank/DDBJ whole genome shotgun (WGS) entry which is preliminary data.</text>
</comment>
<feature type="binding site" evidence="3">
    <location>
        <position position="233"/>
    </location>
    <ligand>
        <name>ATP</name>
        <dbReference type="ChEBI" id="CHEBI:30616"/>
    </ligand>
</feature>
<keyword evidence="5" id="KW-0418">Kinase</keyword>
<dbReference type="InterPro" id="IPR032675">
    <property type="entry name" value="LRR_dom_sf"/>
</dbReference>
<protein>
    <submittedName>
        <fullName evidence="5">Leucine-rich repeat-containing protein kinase family protein</fullName>
    </submittedName>
</protein>
<dbReference type="EMBL" id="BAABCA010000002">
    <property type="protein sequence ID" value="GAA4234094.1"/>
    <property type="molecule type" value="Genomic_DNA"/>
</dbReference>
<dbReference type="PANTHER" id="PTHR48051:SF1">
    <property type="entry name" value="RAS SUPPRESSOR PROTEIN 1"/>
    <property type="match status" value="1"/>
</dbReference>
<gene>
    <name evidence="5" type="ORF">GCM10022291_12740</name>
</gene>
<dbReference type="RefSeq" id="WP_344787289.1">
    <property type="nucleotide sequence ID" value="NZ_BAABCA010000002.1"/>
</dbReference>
<keyword evidence="2" id="KW-0677">Repeat</keyword>
<dbReference type="InterPro" id="IPR001611">
    <property type="entry name" value="Leu-rich_rpt"/>
</dbReference>
<dbReference type="Gene3D" id="3.80.10.10">
    <property type="entry name" value="Ribonuclease Inhibitor"/>
    <property type="match status" value="2"/>
</dbReference>
<keyword evidence="5" id="KW-0808">Transferase</keyword>
<dbReference type="PROSITE" id="PS50011">
    <property type="entry name" value="PROTEIN_KINASE_DOM"/>
    <property type="match status" value="1"/>
</dbReference>
<evidence type="ECO:0000313" key="5">
    <source>
        <dbReference type="EMBL" id="GAA4234094.1"/>
    </source>
</evidence>
<dbReference type="InterPro" id="IPR000719">
    <property type="entry name" value="Prot_kinase_dom"/>
</dbReference>
<sequence length="433" mass="48269">MMQVLNDLKSGKLKGSKTLKLSCGLTTFPEEILTLASTLEVLDLSDNNLSTLPDSIAELKQLRIIFFARNKFTEFPSVLAKCPNLNMVGFKTNQIKKVPEHAFPPKLNWLILTDNKIKKLPKSIGNSTWLQKCALAGNLIEELPVEMSNCVNLELLRVSANQLKTIPNWLFELPKLSWVAFGGNPAAYQITKKNNLESFFWQDFKVKELLGEGASGFIYKANWISKNQDVAIKVFKGAVTSDGLPEVEMEIAIAAGNHQNLIPILGKIKEHPEDKSGLVMQLITSNYINLGNPPSLKTCTRDTFNASCTFTEKELLSIGKSIASVCQQLHRKGINHGDLYAHNILINSNAESLLGDFGAASFYNVNTTTAKNIERVEVRAYGCLLEDIFNLVDKTKLNNASIIKWQELIENCTIPNVKKRFNFSEISETLNAF</sequence>
<dbReference type="InterPro" id="IPR017441">
    <property type="entry name" value="Protein_kinase_ATP_BS"/>
</dbReference>
<evidence type="ECO:0000256" key="2">
    <source>
        <dbReference type="ARBA" id="ARBA00022737"/>
    </source>
</evidence>
<proteinExistence type="predicted"/>
<dbReference type="Pfam" id="PF00560">
    <property type="entry name" value="LRR_1"/>
    <property type="match status" value="1"/>
</dbReference>
<dbReference type="Proteomes" id="UP001501496">
    <property type="component" value="Unassembled WGS sequence"/>
</dbReference>
<dbReference type="SUPFAM" id="SSF56112">
    <property type="entry name" value="Protein kinase-like (PK-like)"/>
    <property type="match status" value="1"/>
</dbReference>
<evidence type="ECO:0000313" key="6">
    <source>
        <dbReference type="Proteomes" id="UP001501496"/>
    </source>
</evidence>
<reference evidence="6" key="1">
    <citation type="journal article" date="2019" name="Int. J. Syst. Evol. Microbiol.">
        <title>The Global Catalogue of Microorganisms (GCM) 10K type strain sequencing project: providing services to taxonomists for standard genome sequencing and annotation.</title>
        <authorList>
            <consortium name="The Broad Institute Genomics Platform"/>
            <consortium name="The Broad Institute Genome Sequencing Center for Infectious Disease"/>
            <person name="Wu L."/>
            <person name="Ma J."/>
        </authorList>
    </citation>
    <scope>NUCLEOTIDE SEQUENCE [LARGE SCALE GENOMIC DNA]</scope>
    <source>
        <strain evidence="6">JCM 17630</strain>
    </source>
</reference>
<keyword evidence="6" id="KW-1185">Reference proteome</keyword>
<dbReference type="Gene3D" id="1.10.510.10">
    <property type="entry name" value="Transferase(Phosphotransferase) domain 1"/>
    <property type="match status" value="1"/>
</dbReference>
<dbReference type="PROSITE" id="PS00107">
    <property type="entry name" value="PROTEIN_KINASE_ATP"/>
    <property type="match status" value="1"/>
</dbReference>
<dbReference type="InterPro" id="IPR050216">
    <property type="entry name" value="LRR_domain-containing"/>
</dbReference>
<dbReference type="Pfam" id="PF00069">
    <property type="entry name" value="Pkinase"/>
    <property type="match status" value="1"/>
</dbReference>
<dbReference type="InterPro" id="IPR011009">
    <property type="entry name" value="Kinase-like_dom_sf"/>
</dbReference>
<evidence type="ECO:0000256" key="3">
    <source>
        <dbReference type="PROSITE-ProRule" id="PRU10141"/>
    </source>
</evidence>
<dbReference type="SMART" id="SM00369">
    <property type="entry name" value="LRR_TYP"/>
    <property type="match status" value="4"/>
</dbReference>
<organism evidence="5 6">
    <name type="scientific">Postechiella marina</name>
    <dbReference type="NCBI Taxonomy" id="943941"/>
    <lineage>
        <taxon>Bacteria</taxon>
        <taxon>Pseudomonadati</taxon>
        <taxon>Bacteroidota</taxon>
        <taxon>Flavobacteriia</taxon>
        <taxon>Flavobacteriales</taxon>
        <taxon>Flavobacteriaceae</taxon>
        <taxon>Postechiella</taxon>
    </lineage>
</organism>
<dbReference type="CDD" id="cd00180">
    <property type="entry name" value="PKc"/>
    <property type="match status" value="1"/>
</dbReference>